<dbReference type="RefSeq" id="WP_126051453.1">
    <property type="nucleotide sequence ID" value="NZ_QYTV02000006.1"/>
</dbReference>
<comment type="similarity">
    <text evidence="7">Belongs to the gamma-glutamyl phosphate reductase family.</text>
</comment>
<evidence type="ECO:0000313" key="9">
    <source>
        <dbReference type="EMBL" id="RST73072.1"/>
    </source>
</evidence>
<dbReference type="HAMAP" id="MF_00412">
    <property type="entry name" value="ProA"/>
    <property type="match status" value="1"/>
</dbReference>
<keyword evidence="2 7" id="KW-0028">Amino-acid biosynthesis</keyword>
<dbReference type="FunFam" id="3.40.309.10:FF:000006">
    <property type="entry name" value="Gamma-glutamyl phosphate reductase"/>
    <property type="match status" value="1"/>
</dbReference>
<dbReference type="GO" id="GO:0005737">
    <property type="term" value="C:cytoplasm"/>
    <property type="evidence" value="ECO:0007669"/>
    <property type="project" value="UniProtKB-SubCell"/>
</dbReference>
<keyword evidence="3 7" id="KW-0641">Proline biosynthesis</keyword>
<dbReference type="InterPro" id="IPR016162">
    <property type="entry name" value="Ald_DH_N"/>
</dbReference>
<dbReference type="InterPro" id="IPR012134">
    <property type="entry name" value="Glu-5-SA_DH"/>
</dbReference>
<organism evidence="9 10">
    <name type="scientific">Siminovitchia acidinfaciens</name>
    <dbReference type="NCBI Taxonomy" id="2321395"/>
    <lineage>
        <taxon>Bacteria</taxon>
        <taxon>Bacillati</taxon>
        <taxon>Bacillota</taxon>
        <taxon>Bacilli</taxon>
        <taxon>Bacillales</taxon>
        <taxon>Bacillaceae</taxon>
        <taxon>Siminovitchia</taxon>
    </lineage>
</organism>
<keyword evidence="5 7" id="KW-0560">Oxidoreductase</keyword>
<dbReference type="UniPathway" id="UPA00098">
    <property type="reaction ID" value="UER00360"/>
</dbReference>
<dbReference type="PIRSF" id="PIRSF000151">
    <property type="entry name" value="GPR"/>
    <property type="match status" value="1"/>
</dbReference>
<comment type="subcellular location">
    <subcellularLocation>
        <location evidence="7">Cytoplasm</location>
    </subcellularLocation>
</comment>
<dbReference type="SUPFAM" id="SSF53720">
    <property type="entry name" value="ALDH-like"/>
    <property type="match status" value="1"/>
</dbReference>
<dbReference type="NCBIfam" id="NF001221">
    <property type="entry name" value="PRK00197.1"/>
    <property type="match status" value="1"/>
</dbReference>
<dbReference type="GO" id="GO:0004350">
    <property type="term" value="F:glutamate-5-semialdehyde dehydrogenase activity"/>
    <property type="evidence" value="ECO:0007669"/>
    <property type="project" value="UniProtKB-UniRule"/>
</dbReference>
<sequence>MELKEKVSVSEVEAKGKAALIASRKLVNRTTEEKNNALGLISEQLLKDKKYILQENEKDLQDGREKGLTDSILDRIMLNEQRVQDMSDAIKLLIDLKDPIGETLESIEKENGMTIEKKRVPVGVIGMIYEARPNVTIDAATLSLKTGNAVILRGSSSAKHSNLALVQSIHQALKNSQIPEDAVQLIEDTSRETAKELFRLNDYLDVLIPRGGKQLIETVIRESTVPVIETGAGNCHVYIDEFADSGMAENIVLNAKLQRPSVCNAIESILVQKDWFGKHGNELLRKLAQNNVKIHGDTDVCKTYPLAIAASEEDWATEFLGLVVSVKVVNDVDEAIKHINEYGTKHSEAIVTSNEENAQKFLTGVDASTVYHNVSTRFTDGFEFGYGAEIGISTQKLHARGPMGLNALTSTKFFVSGNGQIRE</sequence>
<dbReference type="Pfam" id="PF00171">
    <property type="entry name" value="Aldedh"/>
    <property type="match status" value="2"/>
</dbReference>
<dbReference type="PROSITE" id="PS01223">
    <property type="entry name" value="PROA"/>
    <property type="match status" value="1"/>
</dbReference>
<comment type="pathway">
    <text evidence="1 7">Amino-acid biosynthesis; L-proline biosynthesis; L-glutamate 5-semialdehyde from L-glutamate: step 2/2.</text>
</comment>
<dbReference type="GO" id="GO:0055129">
    <property type="term" value="P:L-proline biosynthetic process"/>
    <property type="evidence" value="ECO:0007669"/>
    <property type="project" value="UniProtKB-UniRule"/>
</dbReference>
<dbReference type="Proteomes" id="UP000287156">
    <property type="component" value="Unassembled WGS sequence"/>
</dbReference>
<evidence type="ECO:0000256" key="5">
    <source>
        <dbReference type="ARBA" id="ARBA00023002"/>
    </source>
</evidence>
<proteinExistence type="inferred from homology"/>
<feature type="domain" description="Aldehyde dehydrogenase" evidence="8">
    <location>
        <begin position="81"/>
        <end position="294"/>
    </location>
</feature>
<evidence type="ECO:0000256" key="3">
    <source>
        <dbReference type="ARBA" id="ARBA00022650"/>
    </source>
</evidence>
<evidence type="ECO:0000313" key="10">
    <source>
        <dbReference type="Proteomes" id="UP000287156"/>
    </source>
</evidence>
<dbReference type="InterPro" id="IPR016163">
    <property type="entry name" value="Ald_DH_C"/>
</dbReference>
<dbReference type="Gene3D" id="3.40.309.10">
    <property type="entry name" value="Aldehyde Dehydrogenase, Chain A, domain 2"/>
    <property type="match status" value="1"/>
</dbReference>
<dbReference type="NCBIfam" id="TIGR00407">
    <property type="entry name" value="proA"/>
    <property type="match status" value="1"/>
</dbReference>
<evidence type="ECO:0000256" key="2">
    <source>
        <dbReference type="ARBA" id="ARBA00022605"/>
    </source>
</evidence>
<comment type="function">
    <text evidence="7">Catalyzes the NADPH-dependent reduction of L-glutamate 5-phosphate into L-glutamate 5-semialdehyde and phosphate. The product spontaneously undergoes cyclization to form 1-pyrroline-5-carboxylate.</text>
</comment>
<dbReference type="GO" id="GO:0050661">
    <property type="term" value="F:NADP binding"/>
    <property type="evidence" value="ECO:0007669"/>
    <property type="project" value="InterPro"/>
</dbReference>
<evidence type="ECO:0000256" key="1">
    <source>
        <dbReference type="ARBA" id="ARBA00004985"/>
    </source>
</evidence>
<comment type="caution">
    <text evidence="9">The sequence shown here is derived from an EMBL/GenBank/DDBJ whole genome shotgun (WGS) entry which is preliminary data.</text>
</comment>
<gene>
    <name evidence="7" type="primary">proA</name>
    <name evidence="9" type="ORF">D4T97_014425</name>
</gene>
<dbReference type="InterPro" id="IPR015590">
    <property type="entry name" value="Aldehyde_DH_dom"/>
</dbReference>
<keyword evidence="7" id="KW-0963">Cytoplasm</keyword>
<evidence type="ECO:0000256" key="6">
    <source>
        <dbReference type="ARBA" id="ARBA00049024"/>
    </source>
</evidence>
<name>A0A429XX51_9BACI</name>
<dbReference type="InterPro" id="IPR016161">
    <property type="entry name" value="Ald_DH/histidinol_DH"/>
</dbReference>
<dbReference type="OrthoDB" id="9809970at2"/>
<dbReference type="PANTHER" id="PTHR11063:SF8">
    <property type="entry name" value="DELTA-1-PYRROLINE-5-CARBOXYLATE SYNTHASE"/>
    <property type="match status" value="1"/>
</dbReference>
<evidence type="ECO:0000256" key="4">
    <source>
        <dbReference type="ARBA" id="ARBA00022857"/>
    </source>
</evidence>
<evidence type="ECO:0000256" key="7">
    <source>
        <dbReference type="HAMAP-Rule" id="MF_00412"/>
    </source>
</evidence>
<dbReference type="EMBL" id="QYTV02000006">
    <property type="protein sequence ID" value="RST73072.1"/>
    <property type="molecule type" value="Genomic_DNA"/>
</dbReference>
<reference evidence="9" key="1">
    <citation type="submission" date="2018-12" db="EMBL/GenBank/DDBJ databases">
        <authorList>
            <person name="Sun L."/>
            <person name="Chen Z."/>
        </authorList>
    </citation>
    <scope>NUCLEOTIDE SEQUENCE [LARGE SCALE GENOMIC DNA]</scope>
    <source>
        <strain evidence="9">3-2-2</strain>
    </source>
</reference>
<comment type="catalytic activity">
    <reaction evidence="6 7">
        <text>L-glutamate 5-semialdehyde + phosphate + NADP(+) = L-glutamyl 5-phosphate + NADPH + H(+)</text>
        <dbReference type="Rhea" id="RHEA:19541"/>
        <dbReference type="ChEBI" id="CHEBI:15378"/>
        <dbReference type="ChEBI" id="CHEBI:43474"/>
        <dbReference type="ChEBI" id="CHEBI:57783"/>
        <dbReference type="ChEBI" id="CHEBI:58066"/>
        <dbReference type="ChEBI" id="CHEBI:58274"/>
        <dbReference type="ChEBI" id="CHEBI:58349"/>
        <dbReference type="EC" id="1.2.1.41"/>
    </reaction>
</comment>
<dbReference type="EC" id="1.2.1.41" evidence="7"/>
<dbReference type="InterPro" id="IPR020593">
    <property type="entry name" value="G-glutamylP_reductase_CS"/>
</dbReference>
<evidence type="ECO:0000259" key="8">
    <source>
        <dbReference type="Pfam" id="PF00171"/>
    </source>
</evidence>
<keyword evidence="4 7" id="KW-0521">NADP</keyword>
<feature type="domain" description="Aldehyde dehydrogenase" evidence="8">
    <location>
        <begin position="315"/>
        <end position="385"/>
    </location>
</feature>
<dbReference type="PANTHER" id="PTHR11063">
    <property type="entry name" value="GLUTAMATE SEMIALDEHYDE DEHYDROGENASE"/>
    <property type="match status" value="1"/>
</dbReference>
<dbReference type="InterPro" id="IPR000965">
    <property type="entry name" value="GPR_dom"/>
</dbReference>
<accession>A0A429XX51</accession>
<dbReference type="CDD" id="cd07079">
    <property type="entry name" value="ALDH_F18-19_ProA-GPR"/>
    <property type="match status" value="1"/>
</dbReference>
<keyword evidence="10" id="KW-1185">Reference proteome</keyword>
<protein>
    <recommendedName>
        <fullName evidence="7">Gamma-glutamyl phosphate reductase</fullName>
        <shortName evidence="7">GPR</shortName>
        <ecNumber evidence="7">1.2.1.41</ecNumber>
    </recommendedName>
    <alternativeName>
        <fullName evidence="7">Glutamate-5-semialdehyde dehydrogenase</fullName>
    </alternativeName>
    <alternativeName>
        <fullName evidence="7">Glutamyl-gamma-semialdehyde dehydrogenase</fullName>
        <shortName evidence="7">GSA dehydrogenase</shortName>
    </alternativeName>
</protein>
<dbReference type="AlphaFoldDB" id="A0A429XX51"/>
<dbReference type="Gene3D" id="3.40.605.10">
    <property type="entry name" value="Aldehyde Dehydrogenase, Chain A, domain 1"/>
    <property type="match status" value="1"/>
</dbReference>